<dbReference type="InterPro" id="IPR028994">
    <property type="entry name" value="Integrin_alpha_N"/>
</dbReference>
<dbReference type="PANTHER" id="PTHR21419">
    <property type="match status" value="1"/>
</dbReference>
<keyword evidence="7" id="KW-1185">Reference proteome</keyword>
<keyword evidence="3" id="KW-1133">Transmembrane helix</keyword>
<dbReference type="SUPFAM" id="SSF69318">
    <property type="entry name" value="Integrin alpha N-terminal domain"/>
    <property type="match status" value="1"/>
</dbReference>
<dbReference type="Pfam" id="PF13360">
    <property type="entry name" value="PQQ_2"/>
    <property type="match status" value="2"/>
</dbReference>
<dbReference type="OrthoDB" id="221432at2157"/>
<evidence type="ECO:0000313" key="7">
    <source>
        <dbReference type="Proteomes" id="UP000011566"/>
    </source>
</evidence>
<dbReference type="InterPro" id="IPR015943">
    <property type="entry name" value="WD40/YVTN_repeat-like_dom_sf"/>
</dbReference>
<dbReference type="PANTHER" id="PTHR21419:SF30">
    <property type="entry name" value="IG-LIKE DOMAIN-CONTAINING PROTEIN"/>
    <property type="match status" value="1"/>
</dbReference>
<dbReference type="InterPro" id="IPR002372">
    <property type="entry name" value="PQQ_rpt_dom"/>
</dbReference>
<protein>
    <recommendedName>
        <fullName evidence="5">Pyrrolo-quinoline quinone repeat domain-containing protein</fullName>
    </recommendedName>
</protein>
<keyword evidence="2" id="KW-0812">Transmembrane</keyword>
<evidence type="ECO:0000256" key="2">
    <source>
        <dbReference type="ARBA" id="ARBA00022692"/>
    </source>
</evidence>
<proteinExistence type="predicted"/>
<dbReference type="RefSeq" id="WP_007694391.1">
    <property type="nucleotide sequence ID" value="NZ_AJRK01000046.1"/>
</dbReference>
<feature type="domain" description="Pyrrolo-quinoline quinone repeat" evidence="5">
    <location>
        <begin position="257"/>
        <end position="375"/>
    </location>
</feature>
<dbReference type="InterPro" id="IPR045232">
    <property type="entry name" value="FAM234"/>
</dbReference>
<keyword evidence="4" id="KW-0472">Membrane</keyword>
<comment type="caution">
    <text evidence="6">The sequence shown here is derived from an EMBL/GenBank/DDBJ whole genome shotgun (WGS) entry which is preliminary data.</text>
</comment>
<dbReference type="AlphaFoldDB" id="M0LVH4"/>
<organism evidence="6 7">
    <name type="scientific">Halococcus hamelinensis 100A6</name>
    <dbReference type="NCBI Taxonomy" id="1132509"/>
    <lineage>
        <taxon>Archaea</taxon>
        <taxon>Methanobacteriati</taxon>
        <taxon>Methanobacteriota</taxon>
        <taxon>Stenosarchaea group</taxon>
        <taxon>Halobacteria</taxon>
        <taxon>Halobacteriales</taxon>
        <taxon>Halococcaceae</taxon>
        <taxon>Halococcus</taxon>
    </lineage>
</organism>
<evidence type="ECO:0000313" key="6">
    <source>
        <dbReference type="EMBL" id="EMA37562.1"/>
    </source>
</evidence>
<dbReference type="Gene3D" id="2.130.10.10">
    <property type="entry name" value="YVTN repeat-like/Quinoprotein amine dehydrogenase"/>
    <property type="match status" value="2"/>
</dbReference>
<name>M0LVH4_9EURY</name>
<dbReference type="GO" id="GO:0016020">
    <property type="term" value="C:membrane"/>
    <property type="evidence" value="ECO:0007669"/>
    <property type="project" value="UniProtKB-SubCell"/>
</dbReference>
<comment type="subcellular location">
    <subcellularLocation>
        <location evidence="1">Membrane</location>
        <topology evidence="1">Single-pass membrane protein</topology>
    </subcellularLocation>
</comment>
<dbReference type="EMBL" id="AOMB01000034">
    <property type="protein sequence ID" value="EMA37562.1"/>
    <property type="molecule type" value="Genomic_DNA"/>
</dbReference>
<gene>
    <name evidence="6" type="ORF">C447_12612</name>
</gene>
<evidence type="ECO:0000256" key="1">
    <source>
        <dbReference type="ARBA" id="ARBA00004167"/>
    </source>
</evidence>
<dbReference type="PATRIC" id="fig|1132509.6.peg.2902"/>
<evidence type="ECO:0000256" key="3">
    <source>
        <dbReference type="ARBA" id="ARBA00022989"/>
    </source>
</evidence>
<evidence type="ECO:0000256" key="4">
    <source>
        <dbReference type="ARBA" id="ARBA00023136"/>
    </source>
</evidence>
<feature type="domain" description="Pyrrolo-quinoline quinone repeat" evidence="5">
    <location>
        <begin position="65"/>
        <end position="202"/>
    </location>
</feature>
<dbReference type="eggNOG" id="arCOG02556">
    <property type="taxonomic scope" value="Archaea"/>
</dbReference>
<accession>M0LVH4</accession>
<sequence>MRSRTAIVVLIVTLSLGGAAVYGFTAGGGGGGLQTLWVSDTAQPVLSNHHAPAAGRIDGQSVVYAPISGNYSSDQCAFVALDGTTGDQIWNYSIPLKNCTIHSVADPAIADVNQDGTKEVLVETTENRVHGFEGLSGQRLFSYNLTSYGYTKPIVADFVEGEGKEIIAVDTNGTAIVIHPNGTVAWRQHVSGYVNSQPALADFSGDGTTELAVGFGANALVVFDADGAVEWSRSSPLNSTITWMATGQTDEDPPTEIVVANTKGQVVVFDGAEGEIEWKRDFGDFSAVRSLEDGDRDGQPELYVVARDGKLRSLNATTGATEWTTTLDTGDIQVVPAPSLGDVDGDGRPELVSVTNGGVVSVIDPRTGDVLGSYERDVPIWDHPQLADTDGDGADEIYVMYGDGRVAALSAGRAPD</sequence>
<reference evidence="6 7" key="1">
    <citation type="journal article" date="2014" name="PLoS Genet.">
        <title>Phylogenetically driven sequencing of extremely halophilic archaea reveals strategies for static and dynamic osmo-response.</title>
        <authorList>
            <person name="Becker E.A."/>
            <person name="Seitzer P.M."/>
            <person name="Tritt A."/>
            <person name="Larsen D."/>
            <person name="Krusor M."/>
            <person name="Yao A.I."/>
            <person name="Wu D."/>
            <person name="Madern D."/>
            <person name="Eisen J.A."/>
            <person name="Darling A.E."/>
            <person name="Facciotti M.T."/>
        </authorList>
    </citation>
    <scope>NUCLEOTIDE SEQUENCE [LARGE SCALE GENOMIC DNA]</scope>
    <source>
        <strain evidence="6 7">100A6</strain>
    </source>
</reference>
<dbReference type="Proteomes" id="UP000011566">
    <property type="component" value="Unassembled WGS sequence"/>
</dbReference>
<evidence type="ECO:0000259" key="5">
    <source>
        <dbReference type="Pfam" id="PF13360"/>
    </source>
</evidence>